<protein>
    <submittedName>
        <fullName evidence="2">Dynamin GTPase</fullName>
    </submittedName>
</protein>
<reference evidence="2" key="1">
    <citation type="submission" date="2016-11" db="UniProtKB">
        <authorList>
            <consortium name="WormBaseParasite"/>
        </authorList>
    </citation>
    <scope>IDENTIFICATION</scope>
    <source>
        <strain evidence="2">KR3021</strain>
    </source>
</reference>
<evidence type="ECO:0000313" key="1">
    <source>
        <dbReference type="Proteomes" id="UP000095286"/>
    </source>
</evidence>
<sequence length="714" mass="79531">MDYLIPIINKLQSVFNVTGNSGIIDLPQIVVVGSQSSGKSSVLEGIVGRDFLPRGSGIVTRRPLILHLINVKENQKEANEWAVFDHAPNKEFTDFDLVRQEIQRVTDEVTGNNKSISDLPIGLKIYSNKVVNLSLIDLPGITKIAVGDQPENIEEQITKMIMKYVSNPNAIILAVTPANQDFATSEAIKLARSVDREGLRTIAVLTKLDLMDSGTDAIAVLTGNVVPVKLGIVGVVNRSQKHINENKTIGDALKDEAIFIQQNYPTLMSRNGTSYLAKCLNKILLTHIKKILPSLKEKVVRIHAQLKREISIIGEPSTDKAKTLLAVLSKFTTSYNAAIDGTSTNIETQHLIGGARISFIFNNILPKALNEIDPGVTYSQRDISNAIRNASGTKTSLFVSTQCFELLVKQQIRRLEDPCLYCADLVYEEMVKLLQHCGDDFQKEMDRFPKLSDSIHSLLKDLLKAKLDPAKVYIQDLINIQACYINTANVDFSRSIKNYLESTDVMPKEKKSKTKNNSKLDNLVGETERVSLENGTAKDNEDQNAAENRSSWFFGNNQPVAKPTTTLKNTAETTKIQPKNGVQVSHDSDAIHGAKAQSLTPTKQNSLEMSNSHTNSSDKKDCELIMKVTKQYFEGVRKSILDTVPKAIMYFLVNEVRSNLHNELLRKLYDQSKFDDLLTENESIEQRRRHCVATLISLDKAVKILSEVNETVLL</sequence>
<dbReference type="Proteomes" id="UP000095286">
    <property type="component" value="Unplaced"/>
</dbReference>
<name>A0AC35UDA4_9BILA</name>
<organism evidence="1 2">
    <name type="scientific">Rhabditophanes sp. KR3021</name>
    <dbReference type="NCBI Taxonomy" id="114890"/>
    <lineage>
        <taxon>Eukaryota</taxon>
        <taxon>Metazoa</taxon>
        <taxon>Ecdysozoa</taxon>
        <taxon>Nematoda</taxon>
        <taxon>Chromadorea</taxon>
        <taxon>Rhabditida</taxon>
        <taxon>Tylenchina</taxon>
        <taxon>Panagrolaimomorpha</taxon>
        <taxon>Strongyloidoidea</taxon>
        <taxon>Alloionematidae</taxon>
        <taxon>Rhabditophanes</taxon>
    </lineage>
</organism>
<accession>A0AC35UDA4</accession>
<dbReference type="WBParaSite" id="RSKR_0001037700.1">
    <property type="protein sequence ID" value="RSKR_0001037700.1"/>
    <property type="gene ID" value="RSKR_0001037700"/>
</dbReference>
<proteinExistence type="predicted"/>
<evidence type="ECO:0000313" key="2">
    <source>
        <dbReference type="WBParaSite" id="RSKR_0001037700.1"/>
    </source>
</evidence>